<sequence length="149" mass="16276">MLNCHPSPYCPGSESRDDLHTSNTPSAPSPKAMRKPARFVSETEARHSFSIPMISVTHADDDDDDDAPLSSAESKLKATEARLVAESAQTVLEENIAGIDDSPSSLKSQRQRRPIEPWYRKKWVILSGAGVLIAIAIIVLVVVVVVETR</sequence>
<evidence type="ECO:0000256" key="2">
    <source>
        <dbReference type="SAM" id="Phobius"/>
    </source>
</evidence>
<accession>A0AAD3YCG6</accession>
<feature type="region of interest" description="Disordered" evidence="1">
    <location>
        <begin position="1"/>
        <end position="39"/>
    </location>
</feature>
<feature type="transmembrane region" description="Helical" evidence="2">
    <location>
        <begin position="123"/>
        <end position="146"/>
    </location>
</feature>
<gene>
    <name evidence="3" type="ORF">CspeluHIS016_0307720</name>
</gene>
<evidence type="ECO:0000256" key="1">
    <source>
        <dbReference type="SAM" id="MobiDB-lite"/>
    </source>
</evidence>
<name>A0AAD3YCG6_9TREE</name>
<keyword evidence="2" id="KW-0812">Transmembrane</keyword>
<dbReference type="Proteomes" id="UP001222932">
    <property type="component" value="Unassembled WGS sequence"/>
</dbReference>
<comment type="caution">
    <text evidence="3">The sequence shown here is derived from an EMBL/GenBank/DDBJ whole genome shotgun (WGS) entry which is preliminary data.</text>
</comment>
<evidence type="ECO:0000313" key="4">
    <source>
        <dbReference type="Proteomes" id="UP001222932"/>
    </source>
</evidence>
<evidence type="ECO:0000313" key="3">
    <source>
        <dbReference type="EMBL" id="GMK56932.1"/>
    </source>
</evidence>
<proteinExistence type="predicted"/>
<dbReference type="EMBL" id="BTCM01000003">
    <property type="protein sequence ID" value="GMK56932.1"/>
    <property type="molecule type" value="Genomic_DNA"/>
</dbReference>
<protein>
    <submittedName>
        <fullName evidence="3">Uncharacterized protein</fullName>
    </submittedName>
</protein>
<reference evidence="3" key="2">
    <citation type="submission" date="2023-06" db="EMBL/GenBank/DDBJ databases">
        <authorList>
            <person name="Kobayashi Y."/>
            <person name="Kayamori A."/>
            <person name="Aoki K."/>
            <person name="Shiwa Y."/>
            <person name="Fujita N."/>
            <person name="Sugita T."/>
            <person name="Iwasaki W."/>
            <person name="Tanaka N."/>
            <person name="Takashima M."/>
        </authorList>
    </citation>
    <scope>NUCLEOTIDE SEQUENCE</scope>
    <source>
        <strain evidence="3">HIS016</strain>
    </source>
</reference>
<organism evidence="3 4">
    <name type="scientific">Cutaneotrichosporon spelunceum</name>
    <dbReference type="NCBI Taxonomy" id="1672016"/>
    <lineage>
        <taxon>Eukaryota</taxon>
        <taxon>Fungi</taxon>
        <taxon>Dikarya</taxon>
        <taxon>Basidiomycota</taxon>
        <taxon>Agaricomycotina</taxon>
        <taxon>Tremellomycetes</taxon>
        <taxon>Trichosporonales</taxon>
        <taxon>Trichosporonaceae</taxon>
        <taxon>Cutaneotrichosporon</taxon>
    </lineage>
</organism>
<keyword evidence="2" id="KW-1133">Transmembrane helix</keyword>
<keyword evidence="4" id="KW-1185">Reference proteome</keyword>
<reference evidence="3" key="1">
    <citation type="journal article" date="2023" name="BMC Genomics">
        <title>Chromosome-level genome assemblies of Cutaneotrichosporon spp. (Trichosporonales, Basidiomycota) reveal imbalanced evolution between nucleotide sequences and chromosome synteny.</title>
        <authorList>
            <person name="Kobayashi Y."/>
            <person name="Kayamori A."/>
            <person name="Aoki K."/>
            <person name="Shiwa Y."/>
            <person name="Matsutani M."/>
            <person name="Fujita N."/>
            <person name="Sugita T."/>
            <person name="Iwasaki W."/>
            <person name="Tanaka N."/>
            <person name="Takashima M."/>
        </authorList>
    </citation>
    <scope>NUCLEOTIDE SEQUENCE</scope>
    <source>
        <strain evidence="3">HIS016</strain>
    </source>
</reference>
<dbReference type="AlphaFoldDB" id="A0AAD3YCG6"/>
<keyword evidence="2" id="KW-0472">Membrane</keyword>